<dbReference type="GO" id="GO:0003676">
    <property type="term" value="F:nucleic acid binding"/>
    <property type="evidence" value="ECO:0007669"/>
    <property type="project" value="InterPro"/>
</dbReference>
<dbReference type="SMART" id="SM00357">
    <property type="entry name" value="CSP"/>
    <property type="match status" value="1"/>
</dbReference>
<dbReference type="InterPro" id="IPR011129">
    <property type="entry name" value="CSD"/>
</dbReference>
<proteinExistence type="predicted"/>
<feature type="domain" description="CCHC-type" evidence="2">
    <location>
        <begin position="100"/>
        <end position="113"/>
    </location>
</feature>
<reference evidence="4" key="1">
    <citation type="journal article" date="2013" name="J. Plant Res.">
        <title>Effect of fungi and light on seed germination of three Opuntia species from semiarid lands of central Mexico.</title>
        <authorList>
            <person name="Delgado-Sanchez P."/>
            <person name="Jimenez-Bremont J.F."/>
            <person name="Guerrero-Gonzalez Mde L."/>
            <person name="Flores J."/>
        </authorList>
    </citation>
    <scope>NUCLEOTIDE SEQUENCE</scope>
    <source>
        <tissue evidence="4">Cladode</tissue>
    </source>
</reference>
<name>A0A7C8ZY81_OPUST</name>
<dbReference type="InterPro" id="IPR036875">
    <property type="entry name" value="Znf_CCHC_sf"/>
</dbReference>
<feature type="domain" description="CSD" evidence="3">
    <location>
        <begin position="9"/>
        <end position="76"/>
    </location>
</feature>
<dbReference type="Gene3D" id="2.40.50.140">
    <property type="entry name" value="Nucleic acid-binding proteins"/>
    <property type="match status" value="1"/>
</dbReference>
<evidence type="ECO:0000259" key="3">
    <source>
        <dbReference type="PROSITE" id="PS51857"/>
    </source>
</evidence>
<dbReference type="PROSITE" id="PS51857">
    <property type="entry name" value="CSD_2"/>
    <property type="match status" value="1"/>
</dbReference>
<dbReference type="PROSITE" id="PS50158">
    <property type="entry name" value="ZF_CCHC"/>
    <property type="match status" value="2"/>
</dbReference>
<organism evidence="4">
    <name type="scientific">Opuntia streptacantha</name>
    <name type="common">Prickly pear cactus</name>
    <name type="synonym">Opuntia cardona</name>
    <dbReference type="NCBI Taxonomy" id="393608"/>
    <lineage>
        <taxon>Eukaryota</taxon>
        <taxon>Viridiplantae</taxon>
        <taxon>Streptophyta</taxon>
        <taxon>Embryophyta</taxon>
        <taxon>Tracheophyta</taxon>
        <taxon>Spermatophyta</taxon>
        <taxon>Magnoliopsida</taxon>
        <taxon>eudicotyledons</taxon>
        <taxon>Gunneridae</taxon>
        <taxon>Pentapetalae</taxon>
        <taxon>Caryophyllales</taxon>
        <taxon>Cactineae</taxon>
        <taxon>Cactaceae</taxon>
        <taxon>Opuntioideae</taxon>
        <taxon>Opuntia</taxon>
    </lineage>
</organism>
<evidence type="ECO:0000313" key="4">
    <source>
        <dbReference type="EMBL" id="MBA4653597.1"/>
    </source>
</evidence>
<accession>A0A7C8ZY81</accession>
<keyword evidence="1" id="KW-0862">Zinc</keyword>
<sequence>MAEPGKPSRSRGTVKWFNGWRGFGFITPDDEGSEDLFVHQTSIRSDGFRTLHEGQRVEFEVEIGEDGRNRASDVVLLRGSGRSGGRGGRYGGGYGGGVDCYNCGRFGHLARDCYHQGDGGRGRGYGGPRGGGGGRAGGAYGRGRGGWRRGGYYGGGGGGRGGVGGGGRERGDGGGKGECFNCGEEGHFARDCPKAQN</sequence>
<keyword evidence="1" id="KW-0479">Metal-binding</keyword>
<dbReference type="GO" id="GO:0008270">
    <property type="term" value="F:zinc ion binding"/>
    <property type="evidence" value="ECO:0007669"/>
    <property type="project" value="UniProtKB-KW"/>
</dbReference>
<dbReference type="CDD" id="cd04458">
    <property type="entry name" value="CSP_CDS"/>
    <property type="match status" value="1"/>
</dbReference>
<dbReference type="InterPro" id="IPR002059">
    <property type="entry name" value="CSP_DNA-bd"/>
</dbReference>
<dbReference type="Gene3D" id="4.10.60.10">
    <property type="entry name" value="Zinc finger, CCHC-type"/>
    <property type="match status" value="2"/>
</dbReference>
<dbReference type="InterPro" id="IPR001878">
    <property type="entry name" value="Znf_CCHC"/>
</dbReference>
<protein>
    <submittedName>
        <fullName evidence="4">Uncharacterized protein</fullName>
    </submittedName>
</protein>
<dbReference type="AlphaFoldDB" id="A0A7C8ZY81"/>
<keyword evidence="1" id="KW-0863">Zinc-finger</keyword>
<evidence type="ECO:0000256" key="1">
    <source>
        <dbReference type="PROSITE-ProRule" id="PRU00047"/>
    </source>
</evidence>
<dbReference type="SUPFAM" id="SSF57756">
    <property type="entry name" value="Retrovirus zinc finger-like domains"/>
    <property type="match status" value="2"/>
</dbReference>
<dbReference type="Pfam" id="PF00313">
    <property type="entry name" value="CSD"/>
    <property type="match status" value="1"/>
</dbReference>
<dbReference type="PANTHER" id="PTHR46565:SF5">
    <property type="entry name" value="COLD SHOCK PROTEIN 2-LIKE"/>
    <property type="match status" value="1"/>
</dbReference>
<evidence type="ECO:0000259" key="2">
    <source>
        <dbReference type="PROSITE" id="PS50158"/>
    </source>
</evidence>
<dbReference type="PANTHER" id="PTHR46565">
    <property type="entry name" value="COLD SHOCK DOMAIN PROTEIN 2"/>
    <property type="match status" value="1"/>
</dbReference>
<dbReference type="EMBL" id="GISG01180121">
    <property type="protein sequence ID" value="MBA4653597.1"/>
    <property type="molecule type" value="Transcribed_RNA"/>
</dbReference>
<dbReference type="InterPro" id="IPR012340">
    <property type="entry name" value="NA-bd_OB-fold"/>
</dbReference>
<dbReference type="SUPFAM" id="SSF50249">
    <property type="entry name" value="Nucleic acid-binding proteins"/>
    <property type="match status" value="1"/>
</dbReference>
<dbReference type="SMART" id="SM00343">
    <property type="entry name" value="ZnF_C2HC"/>
    <property type="match status" value="2"/>
</dbReference>
<dbReference type="Pfam" id="PF00098">
    <property type="entry name" value="zf-CCHC"/>
    <property type="match status" value="2"/>
</dbReference>
<dbReference type="PRINTS" id="PR00050">
    <property type="entry name" value="COLDSHOCK"/>
</dbReference>
<feature type="domain" description="CCHC-type" evidence="2">
    <location>
        <begin position="179"/>
        <end position="194"/>
    </location>
</feature>
<reference evidence="4" key="2">
    <citation type="submission" date="2020-07" db="EMBL/GenBank/DDBJ databases">
        <authorList>
            <person name="Vera ALvarez R."/>
            <person name="Arias-Moreno D.M."/>
            <person name="Jimenez-Jacinto V."/>
            <person name="Jimenez-Bremont J.F."/>
            <person name="Swaminathan K."/>
            <person name="Moose S.P."/>
            <person name="Guerrero-Gonzalez M.L."/>
            <person name="Marino-Ramirez L."/>
            <person name="Landsman D."/>
            <person name="Rodriguez-Kessler M."/>
            <person name="Delgado-Sanchez P."/>
        </authorList>
    </citation>
    <scope>NUCLEOTIDE SEQUENCE</scope>
    <source>
        <tissue evidence="4">Cladode</tissue>
    </source>
</reference>